<name>A0A645B5F4_9ZZZZ</name>
<evidence type="ECO:0000256" key="1">
    <source>
        <dbReference type="SAM" id="MobiDB-lite"/>
    </source>
</evidence>
<accession>A0A645B5F4</accession>
<evidence type="ECO:0000313" key="2">
    <source>
        <dbReference type="EMBL" id="MPM60670.1"/>
    </source>
</evidence>
<gene>
    <name evidence="2" type="ORF">SDC9_107522</name>
</gene>
<reference evidence="2" key="1">
    <citation type="submission" date="2019-08" db="EMBL/GenBank/DDBJ databases">
        <authorList>
            <person name="Kucharzyk K."/>
            <person name="Murdoch R.W."/>
            <person name="Higgins S."/>
            <person name="Loffler F."/>
        </authorList>
    </citation>
    <scope>NUCLEOTIDE SEQUENCE</scope>
</reference>
<feature type="region of interest" description="Disordered" evidence="1">
    <location>
        <begin position="1"/>
        <end position="30"/>
    </location>
</feature>
<comment type="caution">
    <text evidence="2">The sequence shown here is derived from an EMBL/GenBank/DDBJ whole genome shotgun (WGS) entry which is preliminary data.</text>
</comment>
<feature type="compositionally biased region" description="Basic and acidic residues" evidence="1">
    <location>
        <begin position="9"/>
        <end position="19"/>
    </location>
</feature>
<proteinExistence type="predicted"/>
<protein>
    <submittedName>
        <fullName evidence="2">Uncharacterized protein</fullName>
    </submittedName>
</protein>
<dbReference type="AlphaFoldDB" id="A0A645B5F4"/>
<sequence>MRLAGLHRSAGDEDGRDVQPQRGQQHAGGDLVAVRDAHQRVGLVRVDHELDRVGDDLAAGQRVEHAVVAHRDAVVDGDRAELARDAAGLLDRISHDGADVAQSDMAGHELGEAVRDGDNRLAEVFVCESGGAPQGAGTGHIAAICGRAGSQLRHDSTFLRSYQG</sequence>
<dbReference type="EMBL" id="VSSQ01017918">
    <property type="protein sequence ID" value="MPM60670.1"/>
    <property type="molecule type" value="Genomic_DNA"/>
</dbReference>
<organism evidence="2">
    <name type="scientific">bioreactor metagenome</name>
    <dbReference type="NCBI Taxonomy" id="1076179"/>
    <lineage>
        <taxon>unclassified sequences</taxon>
        <taxon>metagenomes</taxon>
        <taxon>ecological metagenomes</taxon>
    </lineage>
</organism>